<dbReference type="RefSeq" id="WP_067107540.1">
    <property type="nucleotide sequence ID" value="NZ_CP012199.1"/>
</dbReference>
<evidence type="ECO:0000313" key="2">
    <source>
        <dbReference type="EMBL" id="AMG75314.1"/>
    </source>
</evidence>
<proteinExistence type="predicted"/>
<dbReference type="InterPro" id="IPR002716">
    <property type="entry name" value="PIN_dom"/>
</dbReference>
<dbReference type="Proteomes" id="UP000058599">
    <property type="component" value="Chromosome"/>
</dbReference>
<dbReference type="InterPro" id="IPR041705">
    <property type="entry name" value="PIN_Sll0205"/>
</dbReference>
<protein>
    <submittedName>
        <fullName evidence="2">PilT protein domain protein</fullName>
    </submittedName>
</protein>
<dbReference type="KEGG" id="sgi:SGRAN_2967"/>
<dbReference type="CDD" id="cd09872">
    <property type="entry name" value="PIN_Sll0205-like"/>
    <property type="match status" value="1"/>
</dbReference>
<dbReference type="InterPro" id="IPR052919">
    <property type="entry name" value="TA_system_RNase"/>
</dbReference>
<organism evidence="2 3">
    <name type="scientific">Sphingopyxis granuli</name>
    <dbReference type="NCBI Taxonomy" id="267128"/>
    <lineage>
        <taxon>Bacteria</taxon>
        <taxon>Pseudomonadati</taxon>
        <taxon>Pseudomonadota</taxon>
        <taxon>Alphaproteobacteria</taxon>
        <taxon>Sphingomonadales</taxon>
        <taxon>Sphingomonadaceae</taxon>
        <taxon>Sphingopyxis</taxon>
    </lineage>
</organism>
<dbReference type="PANTHER" id="PTHR36173">
    <property type="entry name" value="RIBONUCLEASE VAPC16-RELATED"/>
    <property type="match status" value="1"/>
</dbReference>
<dbReference type="EMBL" id="CP012199">
    <property type="protein sequence ID" value="AMG75314.1"/>
    <property type="molecule type" value="Genomic_DNA"/>
</dbReference>
<gene>
    <name evidence="2" type="ORF">SGRAN_2967</name>
</gene>
<dbReference type="InterPro" id="IPR029060">
    <property type="entry name" value="PIN-like_dom_sf"/>
</dbReference>
<dbReference type="Pfam" id="PF01850">
    <property type="entry name" value="PIN"/>
    <property type="match status" value="1"/>
</dbReference>
<evidence type="ECO:0000259" key="1">
    <source>
        <dbReference type="Pfam" id="PF01850"/>
    </source>
</evidence>
<dbReference type="AlphaFoldDB" id="A0AA86GLR5"/>
<evidence type="ECO:0000313" key="3">
    <source>
        <dbReference type="Proteomes" id="UP000058599"/>
    </source>
</evidence>
<accession>A0AA86GLR5</accession>
<keyword evidence="3" id="KW-1185">Reference proteome</keyword>
<reference evidence="2 3" key="1">
    <citation type="journal article" date="2016" name="BMC Genomics">
        <title>Genomic analysis of the nitrate-respiring Sphingopyxis granuli (formerly Sphingomonas macrogoltabida) strain TFA.</title>
        <authorList>
            <person name="Garcia-Romero I."/>
            <person name="Perez-Pulido A.J."/>
            <person name="Gonzalez-Flores Y.E."/>
            <person name="Reyes-Ramirez F."/>
            <person name="Santero E."/>
            <person name="Floriano B."/>
        </authorList>
    </citation>
    <scope>NUCLEOTIDE SEQUENCE [LARGE SCALE GENOMIC DNA]</scope>
    <source>
        <strain evidence="2 3">TFA</strain>
    </source>
</reference>
<dbReference type="SUPFAM" id="SSF88723">
    <property type="entry name" value="PIN domain-like"/>
    <property type="match status" value="1"/>
</dbReference>
<dbReference type="PANTHER" id="PTHR36173:SF2">
    <property type="entry name" value="RIBONUCLEASE VAPC16"/>
    <property type="match status" value="1"/>
</dbReference>
<sequence length="128" mass="14425">MRLLLDTHALIWWLEDSPHLGPVSRALIADADNDVLVSIVSLWEITIKWRVGKLAQSGSHFAELLDDQRIDLLPVTAEHIRALDTLAFHHGDPFDHLILAQAERERLMVVTSDRQMALYGVPCIEAAK</sequence>
<feature type="domain" description="PIN" evidence="1">
    <location>
        <begin position="4"/>
        <end position="117"/>
    </location>
</feature>
<name>A0AA86GLR5_9SPHN</name>
<dbReference type="Gene3D" id="3.40.50.1010">
    <property type="entry name" value="5'-nuclease"/>
    <property type="match status" value="1"/>
</dbReference>